<protein>
    <submittedName>
        <fullName evidence="2">NADPH-dependent oxidoreductase</fullName>
    </submittedName>
    <submittedName>
        <fullName evidence="3">Predicted flavoprotein</fullName>
    </submittedName>
</protein>
<gene>
    <name evidence="2" type="ORF">EGI89_04045</name>
    <name evidence="3" type="ORF">NCTC13456_02759</name>
</gene>
<organism evidence="3 4">
    <name type="scientific">Empedobacter falsenii</name>
    <dbReference type="NCBI Taxonomy" id="343874"/>
    <lineage>
        <taxon>Bacteria</taxon>
        <taxon>Pseudomonadati</taxon>
        <taxon>Bacteroidota</taxon>
        <taxon>Flavobacteriia</taxon>
        <taxon>Flavobacteriales</taxon>
        <taxon>Weeksellaceae</taxon>
        <taxon>Empedobacter</taxon>
    </lineage>
</organism>
<evidence type="ECO:0000313" key="5">
    <source>
        <dbReference type="Proteomes" id="UP000267844"/>
    </source>
</evidence>
<dbReference type="PANTHER" id="PTHR30543:SF21">
    <property type="entry name" value="NAD(P)H-DEPENDENT FMN REDUCTASE LOT6"/>
    <property type="match status" value="1"/>
</dbReference>
<dbReference type="GO" id="GO:0010181">
    <property type="term" value="F:FMN binding"/>
    <property type="evidence" value="ECO:0007669"/>
    <property type="project" value="TreeGrafter"/>
</dbReference>
<dbReference type="InterPro" id="IPR050712">
    <property type="entry name" value="NAD(P)H-dep_reductase"/>
</dbReference>
<sequence>MIIKAFAGSNSSTSINKQLVTYASSLLNKDQIEILDLDDFDIPTFDIDIEKEQGFSDEVKRFYQKLVDSDILLISLAEHNACITAVFKSYMDWCSRINYKFLEGKKVFVMSTSPGGYGAKNSLEIGSKLITKLGGDILVDFSLPKFNENFAEGKITNEELNRELILKIDEFRKKI</sequence>
<dbReference type="PANTHER" id="PTHR30543">
    <property type="entry name" value="CHROMATE REDUCTASE"/>
    <property type="match status" value="1"/>
</dbReference>
<evidence type="ECO:0000313" key="2">
    <source>
        <dbReference type="EMBL" id="RRT93155.1"/>
    </source>
</evidence>
<proteinExistence type="predicted"/>
<evidence type="ECO:0000313" key="4">
    <source>
        <dbReference type="Proteomes" id="UP000254737"/>
    </source>
</evidence>
<name>A0A376GE87_9FLAO</name>
<dbReference type="InterPro" id="IPR029039">
    <property type="entry name" value="Flavoprotein-like_sf"/>
</dbReference>
<reference evidence="2 5" key="2">
    <citation type="submission" date="2018-10" db="EMBL/GenBank/DDBJ databases">
        <title>Transmission dynamics of multidrug resistant bacteria on intensive care unit surfaces.</title>
        <authorList>
            <person name="D'Souza A.W."/>
            <person name="Potter R.F."/>
            <person name="Wallace M."/>
            <person name="Shupe A."/>
            <person name="Patel S."/>
            <person name="Sun S."/>
            <person name="Gul D."/>
            <person name="Kwon J.H."/>
            <person name="Andleeb S."/>
            <person name="Burnham C.-A.D."/>
            <person name="Dantas G."/>
        </authorList>
    </citation>
    <scope>NUCLEOTIDE SEQUENCE [LARGE SCALE GENOMIC DNA]</scope>
    <source>
        <strain evidence="2 5">WF_348</strain>
    </source>
</reference>
<dbReference type="Gene3D" id="3.40.50.360">
    <property type="match status" value="1"/>
</dbReference>
<reference evidence="3 4" key="1">
    <citation type="submission" date="2018-06" db="EMBL/GenBank/DDBJ databases">
        <authorList>
            <consortium name="Pathogen Informatics"/>
            <person name="Doyle S."/>
        </authorList>
    </citation>
    <scope>NUCLEOTIDE SEQUENCE [LARGE SCALE GENOMIC DNA]</scope>
    <source>
        <strain evidence="3 4">NCTC13456</strain>
    </source>
</reference>
<dbReference type="EMBL" id="UFXS01000001">
    <property type="protein sequence ID" value="STD59129.1"/>
    <property type="molecule type" value="Genomic_DNA"/>
</dbReference>
<dbReference type="Pfam" id="PF03358">
    <property type="entry name" value="FMN_red"/>
    <property type="match status" value="1"/>
</dbReference>
<dbReference type="GO" id="GO:0016491">
    <property type="term" value="F:oxidoreductase activity"/>
    <property type="evidence" value="ECO:0007669"/>
    <property type="project" value="InterPro"/>
</dbReference>
<dbReference type="EMBL" id="RHPO01000005">
    <property type="protein sequence ID" value="RRT93155.1"/>
    <property type="molecule type" value="Genomic_DNA"/>
</dbReference>
<dbReference type="RefSeq" id="WP_115001105.1">
    <property type="nucleotide sequence ID" value="NZ_JAOPGN010000013.1"/>
</dbReference>
<dbReference type="GO" id="GO:0005829">
    <property type="term" value="C:cytosol"/>
    <property type="evidence" value="ECO:0007669"/>
    <property type="project" value="TreeGrafter"/>
</dbReference>
<feature type="domain" description="NADPH-dependent FMN reductase-like" evidence="1">
    <location>
        <begin position="3"/>
        <end position="123"/>
    </location>
</feature>
<dbReference type="Proteomes" id="UP000267844">
    <property type="component" value="Unassembled WGS sequence"/>
</dbReference>
<dbReference type="Proteomes" id="UP000254737">
    <property type="component" value="Unassembled WGS sequence"/>
</dbReference>
<evidence type="ECO:0000313" key="3">
    <source>
        <dbReference type="EMBL" id="STD59129.1"/>
    </source>
</evidence>
<dbReference type="AlphaFoldDB" id="A0A376GE87"/>
<accession>A0A376GE87</accession>
<evidence type="ECO:0000259" key="1">
    <source>
        <dbReference type="Pfam" id="PF03358"/>
    </source>
</evidence>
<dbReference type="InterPro" id="IPR005025">
    <property type="entry name" value="FMN_Rdtase-like_dom"/>
</dbReference>
<dbReference type="SUPFAM" id="SSF52218">
    <property type="entry name" value="Flavoproteins"/>
    <property type="match status" value="1"/>
</dbReference>